<proteinExistence type="inferred from homology"/>
<evidence type="ECO:0000256" key="5">
    <source>
        <dbReference type="ARBA" id="ARBA00022692"/>
    </source>
</evidence>
<evidence type="ECO:0000256" key="6">
    <source>
        <dbReference type="ARBA" id="ARBA00022989"/>
    </source>
</evidence>
<evidence type="ECO:0000256" key="4">
    <source>
        <dbReference type="ARBA" id="ARBA00022519"/>
    </source>
</evidence>
<comment type="caution">
    <text evidence="11">The sequence shown here is derived from an EMBL/GenBank/DDBJ whole genome shotgun (WGS) entry which is preliminary data.</text>
</comment>
<sequence length="177" mass="19239">MSTPGRLLARTTSLATLIAGIAIALMMLHVSLDVAFRYLLGAPLPGTLTVVTYYYMVIAAFVPLAFAELCRAHISMEIVTDLLPRRGRNMLEGWMLVPTGLVTGLLTWRGFEEALKQQAIGAAQIQGSSSIPIWPAYYALPVGAGLMTLLVIYRFVNFLRRRPDDLAAATSGREAGL</sequence>
<evidence type="ECO:0000256" key="1">
    <source>
        <dbReference type="ARBA" id="ARBA00004429"/>
    </source>
</evidence>
<keyword evidence="7 9" id="KW-0472">Membrane</keyword>
<feature type="transmembrane region" description="Helical" evidence="9">
    <location>
        <begin position="91"/>
        <end position="111"/>
    </location>
</feature>
<reference evidence="11 12" key="1">
    <citation type="submission" date="2015-12" db="EMBL/GenBank/DDBJ databases">
        <title>Genome sequence of Tistrella mobilis MCCC 1A02139.</title>
        <authorList>
            <person name="Lu L."/>
            <person name="Lai Q."/>
            <person name="Shao Z."/>
            <person name="Qian P."/>
        </authorList>
    </citation>
    <scope>NUCLEOTIDE SEQUENCE [LARGE SCALE GENOMIC DNA]</scope>
    <source>
        <strain evidence="11 12">MCCC 1A02139</strain>
    </source>
</reference>
<evidence type="ECO:0000259" key="10">
    <source>
        <dbReference type="Pfam" id="PF04290"/>
    </source>
</evidence>
<dbReference type="InterPro" id="IPR007387">
    <property type="entry name" value="TRAP_DctQ"/>
</dbReference>
<evidence type="ECO:0000256" key="9">
    <source>
        <dbReference type="RuleBase" id="RU369079"/>
    </source>
</evidence>
<dbReference type="EMBL" id="LPZR01000044">
    <property type="protein sequence ID" value="KYO56464.1"/>
    <property type="molecule type" value="Genomic_DNA"/>
</dbReference>
<evidence type="ECO:0000313" key="11">
    <source>
        <dbReference type="EMBL" id="KYO56464.1"/>
    </source>
</evidence>
<comment type="function">
    <text evidence="9">Part of the tripartite ATP-independent periplasmic (TRAP) transport system.</text>
</comment>
<dbReference type="GeneID" id="97239745"/>
<keyword evidence="4 9" id="KW-0997">Cell inner membrane</keyword>
<dbReference type="GO" id="GO:0022857">
    <property type="term" value="F:transmembrane transporter activity"/>
    <property type="evidence" value="ECO:0007669"/>
    <property type="project" value="UniProtKB-UniRule"/>
</dbReference>
<keyword evidence="6 9" id="KW-1133">Transmembrane helix</keyword>
<dbReference type="PANTHER" id="PTHR35011:SF10">
    <property type="entry name" value="TRAP TRANSPORTER SMALL PERMEASE PROTEIN"/>
    <property type="match status" value="1"/>
</dbReference>
<feature type="transmembrane region" description="Helical" evidence="9">
    <location>
        <begin position="131"/>
        <end position="153"/>
    </location>
</feature>
<evidence type="ECO:0000256" key="8">
    <source>
        <dbReference type="ARBA" id="ARBA00038436"/>
    </source>
</evidence>
<dbReference type="PANTHER" id="PTHR35011">
    <property type="entry name" value="2,3-DIKETO-L-GULONATE TRAP TRANSPORTER SMALL PERMEASE PROTEIN YIAM"/>
    <property type="match status" value="1"/>
</dbReference>
<comment type="similarity">
    <text evidence="8 9">Belongs to the TRAP transporter small permease family.</text>
</comment>
<name>A0A161Q7E7_9PROT</name>
<feature type="transmembrane region" description="Helical" evidence="9">
    <location>
        <begin position="12"/>
        <end position="32"/>
    </location>
</feature>
<protein>
    <recommendedName>
        <fullName evidence="9">TRAP transporter small permease protein</fullName>
    </recommendedName>
</protein>
<dbReference type="InterPro" id="IPR055348">
    <property type="entry name" value="DctQ"/>
</dbReference>
<organism evidence="11 12">
    <name type="scientific">Tistrella mobilis</name>
    <dbReference type="NCBI Taxonomy" id="171437"/>
    <lineage>
        <taxon>Bacteria</taxon>
        <taxon>Pseudomonadati</taxon>
        <taxon>Pseudomonadota</taxon>
        <taxon>Alphaproteobacteria</taxon>
        <taxon>Geminicoccales</taxon>
        <taxon>Geminicoccaceae</taxon>
        <taxon>Tistrella</taxon>
    </lineage>
</organism>
<dbReference type="GO" id="GO:0015740">
    <property type="term" value="P:C4-dicarboxylate transport"/>
    <property type="evidence" value="ECO:0007669"/>
    <property type="project" value="TreeGrafter"/>
</dbReference>
<dbReference type="GO" id="GO:0005886">
    <property type="term" value="C:plasma membrane"/>
    <property type="evidence" value="ECO:0007669"/>
    <property type="project" value="UniProtKB-SubCell"/>
</dbReference>
<feature type="domain" description="Tripartite ATP-independent periplasmic transporters DctQ component" evidence="10">
    <location>
        <begin position="26"/>
        <end position="160"/>
    </location>
</feature>
<evidence type="ECO:0000256" key="2">
    <source>
        <dbReference type="ARBA" id="ARBA00022448"/>
    </source>
</evidence>
<dbReference type="OrthoDB" id="6161610at2"/>
<evidence type="ECO:0000256" key="7">
    <source>
        <dbReference type="ARBA" id="ARBA00023136"/>
    </source>
</evidence>
<dbReference type="RefSeq" id="WP_062761882.1">
    <property type="nucleotide sequence ID" value="NZ_CP121043.1"/>
</dbReference>
<accession>A0A161Q7E7</accession>
<dbReference type="AlphaFoldDB" id="A0A161Q7E7"/>
<comment type="subunit">
    <text evidence="9">The complex comprises the extracytoplasmic solute receptor protein and the two transmembrane proteins.</text>
</comment>
<keyword evidence="2 9" id="KW-0813">Transport</keyword>
<evidence type="ECO:0000256" key="3">
    <source>
        <dbReference type="ARBA" id="ARBA00022475"/>
    </source>
</evidence>
<dbReference type="Pfam" id="PF04290">
    <property type="entry name" value="DctQ"/>
    <property type="match status" value="1"/>
</dbReference>
<comment type="subcellular location">
    <subcellularLocation>
        <location evidence="1 9">Cell inner membrane</location>
        <topology evidence="1 9">Multi-pass membrane protein</topology>
    </subcellularLocation>
</comment>
<dbReference type="Proteomes" id="UP000075787">
    <property type="component" value="Unassembled WGS sequence"/>
</dbReference>
<keyword evidence="5 9" id="KW-0812">Transmembrane</keyword>
<keyword evidence="3" id="KW-1003">Cell membrane</keyword>
<gene>
    <name evidence="11" type="ORF">AUP44_22120</name>
</gene>
<feature type="transmembrane region" description="Helical" evidence="9">
    <location>
        <begin position="52"/>
        <end position="70"/>
    </location>
</feature>
<evidence type="ECO:0000313" key="12">
    <source>
        <dbReference type="Proteomes" id="UP000075787"/>
    </source>
</evidence>